<dbReference type="InterPro" id="IPR016024">
    <property type="entry name" value="ARM-type_fold"/>
</dbReference>
<dbReference type="SUPFAM" id="SSF48371">
    <property type="entry name" value="ARM repeat"/>
    <property type="match status" value="1"/>
</dbReference>
<dbReference type="Proteomes" id="UP001596066">
    <property type="component" value="Unassembled WGS sequence"/>
</dbReference>
<proteinExistence type="predicted"/>
<protein>
    <recommendedName>
        <fullName evidence="3">LRV domain-containing protein</fullName>
    </recommendedName>
</protein>
<dbReference type="Gene3D" id="1.25.10.10">
    <property type="entry name" value="Leucine-rich Repeat Variant"/>
    <property type="match status" value="2"/>
</dbReference>
<keyword evidence="2" id="KW-1185">Reference proteome</keyword>
<evidence type="ECO:0008006" key="3">
    <source>
        <dbReference type="Google" id="ProtNLM"/>
    </source>
</evidence>
<dbReference type="InterPro" id="IPR011989">
    <property type="entry name" value="ARM-like"/>
</dbReference>
<gene>
    <name evidence="1" type="ORF">ACFPZF_14740</name>
</gene>
<accession>A0ABW0VCN0</accession>
<evidence type="ECO:0000313" key="1">
    <source>
        <dbReference type="EMBL" id="MFC5642604.1"/>
    </source>
</evidence>
<sequence length="479" mass="50914">MIDLIRPQDVSVNEELTADGGEPSLRRGWLAGLAANPAAPPEVLGRLLAAHPLPDRGGWLAERPLPPAVLEAALAHPAAQVRRRLADNPHLTAKELARLAYDRDRLVRRACAVAAADRGVRLPVDALAALAGDRDTVNRCRALSCPGLPGGLLVRLARDAAPVVRAAAVTRRSWPLLPEEVRTALRADRDPAVRTAVLLARQTERPLPRTLAEYIAESDPRRRERAAAGAPIERRLGEWLLYDDDPWIRRAAAGNPHLPTDLALTLADDPAEQVRLAVSLRADLTEEQRAAIAIPSADGPHPVLAWVAARHGDPVRMRALAGSAHPLVRRSVAAAPELPAEVAAALAEDPDPLVRIALAESCDRAPHGLLVELFTAGPEYDGLAGRPGFALAGLAGLAGDPQPRRRLAALHDPLIAPERVARLTGDPDPAVADAAVRHPRLPLPVLRHLLASEHAPSAAANPGLPVDVMHCLLDLSGAP</sequence>
<name>A0ABW0VCN0_9ACTN</name>
<comment type="caution">
    <text evidence="1">The sequence shown here is derived from an EMBL/GenBank/DDBJ whole genome shotgun (WGS) entry which is preliminary data.</text>
</comment>
<dbReference type="RefSeq" id="WP_346145957.1">
    <property type="nucleotide sequence ID" value="NZ_BAAAUA010000025.1"/>
</dbReference>
<organism evidence="1 2">
    <name type="scientific">Kitasatospora cinereorecta</name>
    <dbReference type="NCBI Taxonomy" id="285560"/>
    <lineage>
        <taxon>Bacteria</taxon>
        <taxon>Bacillati</taxon>
        <taxon>Actinomycetota</taxon>
        <taxon>Actinomycetes</taxon>
        <taxon>Kitasatosporales</taxon>
        <taxon>Streptomycetaceae</taxon>
        <taxon>Kitasatospora</taxon>
    </lineage>
</organism>
<reference evidence="2" key="1">
    <citation type="journal article" date="2019" name="Int. J. Syst. Evol. Microbiol.">
        <title>The Global Catalogue of Microorganisms (GCM) 10K type strain sequencing project: providing services to taxonomists for standard genome sequencing and annotation.</title>
        <authorList>
            <consortium name="The Broad Institute Genomics Platform"/>
            <consortium name="The Broad Institute Genome Sequencing Center for Infectious Disease"/>
            <person name="Wu L."/>
            <person name="Ma J."/>
        </authorList>
    </citation>
    <scope>NUCLEOTIDE SEQUENCE [LARGE SCALE GENOMIC DNA]</scope>
    <source>
        <strain evidence="2">CGMCC 4.1622</strain>
    </source>
</reference>
<dbReference type="EMBL" id="JBHSOC010000021">
    <property type="protein sequence ID" value="MFC5642604.1"/>
    <property type="molecule type" value="Genomic_DNA"/>
</dbReference>
<evidence type="ECO:0000313" key="2">
    <source>
        <dbReference type="Proteomes" id="UP001596066"/>
    </source>
</evidence>